<evidence type="ECO:0000256" key="2">
    <source>
        <dbReference type="ARBA" id="ARBA00023125"/>
    </source>
</evidence>
<evidence type="ECO:0000313" key="6">
    <source>
        <dbReference type="Proteomes" id="UP001595851"/>
    </source>
</evidence>
<dbReference type="Pfam" id="PF13377">
    <property type="entry name" value="Peripla_BP_3"/>
    <property type="match status" value="1"/>
</dbReference>
<dbReference type="InterPro" id="IPR028082">
    <property type="entry name" value="Peripla_BP_I"/>
</dbReference>
<comment type="caution">
    <text evidence="5">The sequence shown here is derived from an EMBL/GenBank/DDBJ whole genome shotgun (WGS) entry which is preliminary data.</text>
</comment>
<dbReference type="CDD" id="cd01392">
    <property type="entry name" value="HTH_LacI"/>
    <property type="match status" value="1"/>
</dbReference>
<proteinExistence type="predicted"/>
<dbReference type="PROSITE" id="PS00356">
    <property type="entry name" value="HTH_LACI_1"/>
    <property type="match status" value="1"/>
</dbReference>
<keyword evidence="6" id="KW-1185">Reference proteome</keyword>
<dbReference type="SUPFAM" id="SSF53822">
    <property type="entry name" value="Periplasmic binding protein-like I"/>
    <property type="match status" value="1"/>
</dbReference>
<name>A0ABV8GDU6_9ACTN</name>
<accession>A0ABV8GDU6</accession>
<evidence type="ECO:0000256" key="1">
    <source>
        <dbReference type="ARBA" id="ARBA00023015"/>
    </source>
</evidence>
<feature type="domain" description="HTH lacI-type" evidence="4">
    <location>
        <begin position="10"/>
        <end position="64"/>
    </location>
</feature>
<dbReference type="EMBL" id="JBHSBI010000019">
    <property type="protein sequence ID" value="MFC4012138.1"/>
    <property type="molecule type" value="Genomic_DNA"/>
</dbReference>
<dbReference type="SUPFAM" id="SSF47413">
    <property type="entry name" value="lambda repressor-like DNA-binding domains"/>
    <property type="match status" value="1"/>
</dbReference>
<dbReference type="CDD" id="cd06267">
    <property type="entry name" value="PBP1_LacI_sugar_binding-like"/>
    <property type="match status" value="1"/>
</dbReference>
<dbReference type="SMART" id="SM00354">
    <property type="entry name" value="HTH_LACI"/>
    <property type="match status" value="1"/>
</dbReference>
<dbReference type="PANTHER" id="PTHR30146">
    <property type="entry name" value="LACI-RELATED TRANSCRIPTIONAL REPRESSOR"/>
    <property type="match status" value="1"/>
</dbReference>
<sequence length="345" mass="37067">MSTGGRRRRVTIADVARHAGVSTTAVSKVLRNAYGVSAAMRERVKAAIEELGYRPHAAARAMRGRTYTIGVLLPELRNPFFPDILDGLYAQLSGTDYQVIIVTGGPDAKAENRAIDALVDRQVDGILMVAPRVARARLEEVACGLPTVVLGPHEKSALYDAVLDDDEVGAELVVRHLIGLGHRRIAHIGQREGTPRRAAAMLHTIRARTYERVMREHGLDDEIAIATTSYSEEGGYRGARELLGRSPRPTAIFAGADLAAFGALTALHEAGLAVPGEVSLAGYDNTRLAALSTISLTSVDQDGDVMGRTAGRLLLERIEGRTSSVRFSITPTLVPRRSTAPPPQT</sequence>
<evidence type="ECO:0000256" key="3">
    <source>
        <dbReference type="ARBA" id="ARBA00023163"/>
    </source>
</evidence>
<evidence type="ECO:0000259" key="4">
    <source>
        <dbReference type="PROSITE" id="PS50932"/>
    </source>
</evidence>
<dbReference type="InterPro" id="IPR000843">
    <property type="entry name" value="HTH_LacI"/>
</dbReference>
<dbReference type="GO" id="GO:0003677">
    <property type="term" value="F:DNA binding"/>
    <property type="evidence" value="ECO:0007669"/>
    <property type="project" value="UniProtKB-KW"/>
</dbReference>
<dbReference type="Pfam" id="PF00356">
    <property type="entry name" value="LacI"/>
    <property type="match status" value="1"/>
</dbReference>
<keyword evidence="2 5" id="KW-0238">DNA-binding</keyword>
<protein>
    <submittedName>
        <fullName evidence="5">LacI family DNA-binding transcriptional regulator</fullName>
    </submittedName>
</protein>
<evidence type="ECO:0000313" key="5">
    <source>
        <dbReference type="EMBL" id="MFC4012138.1"/>
    </source>
</evidence>
<dbReference type="PROSITE" id="PS50932">
    <property type="entry name" value="HTH_LACI_2"/>
    <property type="match status" value="1"/>
</dbReference>
<keyword evidence="3" id="KW-0804">Transcription</keyword>
<gene>
    <name evidence="5" type="ORF">ACFOY2_33225</name>
</gene>
<keyword evidence="1" id="KW-0805">Transcription regulation</keyword>
<dbReference type="Gene3D" id="1.10.260.40">
    <property type="entry name" value="lambda repressor-like DNA-binding domains"/>
    <property type="match status" value="1"/>
</dbReference>
<dbReference type="RefSeq" id="WP_379532058.1">
    <property type="nucleotide sequence ID" value="NZ_JBHSBI010000019.1"/>
</dbReference>
<dbReference type="InterPro" id="IPR010982">
    <property type="entry name" value="Lambda_DNA-bd_dom_sf"/>
</dbReference>
<reference evidence="6" key="1">
    <citation type="journal article" date="2019" name="Int. J. Syst. Evol. Microbiol.">
        <title>The Global Catalogue of Microorganisms (GCM) 10K type strain sequencing project: providing services to taxonomists for standard genome sequencing and annotation.</title>
        <authorList>
            <consortium name="The Broad Institute Genomics Platform"/>
            <consortium name="The Broad Institute Genome Sequencing Center for Infectious Disease"/>
            <person name="Wu L."/>
            <person name="Ma J."/>
        </authorList>
    </citation>
    <scope>NUCLEOTIDE SEQUENCE [LARGE SCALE GENOMIC DNA]</scope>
    <source>
        <strain evidence="6">TBRC 1276</strain>
    </source>
</reference>
<dbReference type="PANTHER" id="PTHR30146:SF109">
    <property type="entry name" value="HTH-TYPE TRANSCRIPTIONAL REGULATOR GALS"/>
    <property type="match status" value="1"/>
</dbReference>
<organism evidence="5 6">
    <name type="scientific">Nonomuraea purpurea</name>
    <dbReference type="NCBI Taxonomy" id="1849276"/>
    <lineage>
        <taxon>Bacteria</taxon>
        <taxon>Bacillati</taxon>
        <taxon>Actinomycetota</taxon>
        <taxon>Actinomycetes</taxon>
        <taxon>Streptosporangiales</taxon>
        <taxon>Streptosporangiaceae</taxon>
        <taxon>Nonomuraea</taxon>
    </lineage>
</organism>
<dbReference type="InterPro" id="IPR046335">
    <property type="entry name" value="LacI/GalR-like_sensor"/>
</dbReference>
<dbReference type="Proteomes" id="UP001595851">
    <property type="component" value="Unassembled WGS sequence"/>
</dbReference>
<dbReference type="Gene3D" id="3.40.50.2300">
    <property type="match status" value="2"/>
</dbReference>